<dbReference type="NCBIfam" id="NF047571">
    <property type="entry name" value="LIC13212_fam"/>
    <property type="match status" value="1"/>
</dbReference>
<protein>
    <submittedName>
        <fullName evidence="1">Uncharacterized protein</fullName>
    </submittedName>
</protein>
<accession>A0A1T1DFX1</accession>
<name>A0A1T1DFX1_9LEPT</name>
<evidence type="ECO:0000313" key="1">
    <source>
        <dbReference type="EMBL" id="OOV39779.1"/>
    </source>
</evidence>
<reference evidence="1 2" key="1">
    <citation type="submission" date="2017-02" db="EMBL/GenBank/DDBJ databases">
        <title>Comparative genomic analysis of Brazilian Leptospira kirschneri strains of different serogroups.</title>
        <authorList>
            <person name="Moreno L.Z."/>
            <person name="Miraglia F."/>
            <person name="Kremer F.S."/>
            <person name="Eslabao M.R."/>
            <person name="Lilenbaum W."/>
            <person name="Dellagostin O.A."/>
            <person name="Moreno A.M."/>
        </authorList>
    </citation>
    <scope>NUCLEOTIDE SEQUENCE [LARGE SCALE GENOMIC DNA]</scope>
    <source>
        <strain evidence="1 2">M110/06</strain>
    </source>
</reference>
<gene>
    <name evidence="1" type="ORF">B1J93_19440</name>
</gene>
<proteinExistence type="predicted"/>
<dbReference type="EMBL" id="MVIT01000078">
    <property type="protein sequence ID" value="OOV39779.1"/>
    <property type="molecule type" value="Genomic_DNA"/>
</dbReference>
<organism evidence="1 2">
    <name type="scientific">Leptospira kirschneri serovar Pomona</name>
    <dbReference type="NCBI Taxonomy" id="561005"/>
    <lineage>
        <taxon>Bacteria</taxon>
        <taxon>Pseudomonadati</taxon>
        <taxon>Spirochaetota</taxon>
        <taxon>Spirochaetia</taxon>
        <taxon>Leptospirales</taxon>
        <taxon>Leptospiraceae</taxon>
        <taxon>Leptospira</taxon>
    </lineage>
</organism>
<evidence type="ECO:0000313" key="2">
    <source>
        <dbReference type="Proteomes" id="UP000191008"/>
    </source>
</evidence>
<dbReference type="Proteomes" id="UP000191008">
    <property type="component" value="Unassembled WGS sequence"/>
</dbReference>
<dbReference type="AlphaFoldDB" id="A0A1T1DFX1"/>
<sequence length="278" mass="32288">MRDQNFDNLNKGKSMNIRIFSFLIILTIFGLEAAPNKILTLEEKEELRQIETVRKGGFTDIEVDNLHASIAGNILKINNLLGNETYKKALRYIEDEPREAAKFLFQDKENKQYLQLDLGIGQSFADYPKTYLYQSKIYIYPGTDGKSLEKIILQFKRTNAKGEVFIREMRRLINHSPKGPTFLGDGKRTPNNNSEILLEFFSSHDTDFLWPDDPIQPVPASVTTKLNDAANPLPYNKQKQIILQYKRYLRKVDKMVSLKLHTMELDQKMMISKMLEFQ</sequence>
<comment type="caution">
    <text evidence="1">The sequence shown here is derived from an EMBL/GenBank/DDBJ whole genome shotgun (WGS) entry which is preliminary data.</text>
</comment>